<dbReference type="RefSeq" id="WP_317084670.1">
    <property type="nucleotide sequence ID" value="NZ_CP136595.1"/>
</dbReference>
<reference evidence="1 2" key="1">
    <citation type="submission" date="2023-10" db="EMBL/GenBank/DDBJ databases">
        <title>Complete genome sequence of a Sphingomonadaceae bacterium.</title>
        <authorList>
            <person name="Yan C."/>
        </authorList>
    </citation>
    <scope>NUCLEOTIDE SEQUENCE [LARGE SCALE GENOMIC DNA]</scope>
    <source>
        <strain evidence="1 2">SCSIO 66989</strain>
        <plasmid evidence="1 2">unnamed</plasmid>
    </source>
</reference>
<keyword evidence="1" id="KW-0614">Plasmid</keyword>
<sequence>MNSTTHFPQPAHSADHDAAMQHFSRILLKAFNDAQSHQVEKLDEVQDKLRLSLRLQDEATSIMRELLTMTSGQWLADFLARHLFFTNIKKLDNVSLAETGAIAGAMRDHWNAVLEEKGIVLGRGDWLHLANELTTLSQTIQHTLSLSPMDARYD</sequence>
<proteinExistence type="predicted"/>
<name>A0AA97I3E8_9SPHN</name>
<keyword evidence="2" id="KW-1185">Reference proteome</keyword>
<organism evidence="1 2">
    <name type="scientific">Alterisphingorhabdus coralli</name>
    <dbReference type="NCBI Taxonomy" id="3071408"/>
    <lineage>
        <taxon>Bacteria</taxon>
        <taxon>Pseudomonadati</taxon>
        <taxon>Pseudomonadota</taxon>
        <taxon>Alphaproteobacteria</taxon>
        <taxon>Sphingomonadales</taxon>
        <taxon>Sphingomonadaceae</taxon>
        <taxon>Alterisphingorhabdus (ex Yan et al. 2024)</taxon>
    </lineage>
</organism>
<evidence type="ECO:0000313" key="2">
    <source>
        <dbReference type="Proteomes" id="UP001302429"/>
    </source>
</evidence>
<protein>
    <submittedName>
        <fullName evidence="1">Uncharacterized protein</fullName>
    </submittedName>
</protein>
<accession>A0AA97I3E8</accession>
<dbReference type="AlphaFoldDB" id="A0AA97I3E8"/>
<dbReference type="KEGG" id="acoa:RB602_15200"/>
<dbReference type="EMBL" id="CP136595">
    <property type="protein sequence ID" value="WOE76730.1"/>
    <property type="molecule type" value="Genomic_DNA"/>
</dbReference>
<geneLocation type="plasmid" evidence="1 2">
    <name>unnamed</name>
</geneLocation>
<dbReference type="Proteomes" id="UP001302429">
    <property type="component" value="Plasmid unnamed"/>
</dbReference>
<gene>
    <name evidence="1" type="ORF">RB602_15200</name>
</gene>
<evidence type="ECO:0000313" key="1">
    <source>
        <dbReference type="EMBL" id="WOE76730.1"/>
    </source>
</evidence>